<dbReference type="AlphaFoldDB" id="A0A2K3M7P5"/>
<sequence length="268" mass="31207">MGWMLVKSPRLEAGNSRISTELLGADQVQGLIIIKKLEACGHVLVVSTLMDTYFKLACLDFALEVFKKWKFIGEFKVVNAHYQFSGNIIIVPPYIHKEGVSNIERRLIIRKLAKETMRKGKTTFSLYSSIWIIQWDPEEFNIPMLVITHECGWKGFPLLYSLLDFVYNRGKLCELLSDDRNHKLEVITQSWQIFMQCLFFRFMSETQIYPHHRNCNKEIEKDLWSSKILVQMGLQLQLCEQASSKWVLKKTTVSSNSRKESRTANEVC</sequence>
<dbReference type="Proteomes" id="UP000236291">
    <property type="component" value="Unassembled WGS sequence"/>
</dbReference>
<organism evidence="1 2">
    <name type="scientific">Trifolium pratense</name>
    <name type="common">Red clover</name>
    <dbReference type="NCBI Taxonomy" id="57577"/>
    <lineage>
        <taxon>Eukaryota</taxon>
        <taxon>Viridiplantae</taxon>
        <taxon>Streptophyta</taxon>
        <taxon>Embryophyta</taxon>
        <taxon>Tracheophyta</taxon>
        <taxon>Spermatophyta</taxon>
        <taxon>Magnoliopsida</taxon>
        <taxon>eudicotyledons</taxon>
        <taxon>Gunneridae</taxon>
        <taxon>Pentapetalae</taxon>
        <taxon>rosids</taxon>
        <taxon>fabids</taxon>
        <taxon>Fabales</taxon>
        <taxon>Fabaceae</taxon>
        <taxon>Papilionoideae</taxon>
        <taxon>50 kb inversion clade</taxon>
        <taxon>NPAAA clade</taxon>
        <taxon>Hologalegina</taxon>
        <taxon>IRL clade</taxon>
        <taxon>Trifolieae</taxon>
        <taxon>Trifolium</taxon>
    </lineage>
</organism>
<proteinExistence type="predicted"/>
<evidence type="ECO:0000313" key="1">
    <source>
        <dbReference type="EMBL" id="PNX86798.1"/>
    </source>
</evidence>
<name>A0A2K3M7P5_TRIPR</name>
<gene>
    <name evidence="1" type="ORF">L195_g042880</name>
</gene>
<accession>A0A2K3M7P5</accession>
<protein>
    <submittedName>
        <fullName evidence="1">Uncharacterized protein</fullName>
    </submittedName>
</protein>
<reference evidence="1 2" key="2">
    <citation type="journal article" date="2017" name="Front. Plant Sci.">
        <title>Gene Classification and Mining of Molecular Markers Useful in Red Clover (Trifolium pratense) Breeding.</title>
        <authorList>
            <person name="Istvanek J."/>
            <person name="Dluhosova J."/>
            <person name="Dluhos P."/>
            <person name="Patkova L."/>
            <person name="Nedelnik J."/>
            <person name="Repkova J."/>
        </authorList>
    </citation>
    <scope>NUCLEOTIDE SEQUENCE [LARGE SCALE GENOMIC DNA]</scope>
    <source>
        <strain evidence="2">cv. Tatra</strain>
        <tissue evidence="1">Young leaves</tissue>
    </source>
</reference>
<comment type="caution">
    <text evidence="1">The sequence shown here is derived from an EMBL/GenBank/DDBJ whole genome shotgun (WGS) entry which is preliminary data.</text>
</comment>
<reference evidence="1 2" key="1">
    <citation type="journal article" date="2014" name="Am. J. Bot.">
        <title>Genome assembly and annotation for red clover (Trifolium pratense; Fabaceae).</title>
        <authorList>
            <person name="Istvanek J."/>
            <person name="Jaros M."/>
            <person name="Krenek A."/>
            <person name="Repkova J."/>
        </authorList>
    </citation>
    <scope>NUCLEOTIDE SEQUENCE [LARGE SCALE GENOMIC DNA]</scope>
    <source>
        <strain evidence="2">cv. Tatra</strain>
        <tissue evidence="1">Young leaves</tissue>
    </source>
</reference>
<dbReference type="EMBL" id="ASHM01052159">
    <property type="protein sequence ID" value="PNX86798.1"/>
    <property type="molecule type" value="Genomic_DNA"/>
</dbReference>
<evidence type="ECO:0000313" key="2">
    <source>
        <dbReference type="Proteomes" id="UP000236291"/>
    </source>
</evidence>